<comment type="caution">
    <text evidence="2">The sequence shown here is derived from an EMBL/GenBank/DDBJ whole genome shotgun (WGS) entry which is preliminary data.</text>
</comment>
<evidence type="ECO:0000313" key="2">
    <source>
        <dbReference type="EMBL" id="MCC5466312.1"/>
    </source>
</evidence>
<dbReference type="Gene3D" id="3.40.630.30">
    <property type="match status" value="1"/>
</dbReference>
<dbReference type="CDD" id="cd04301">
    <property type="entry name" value="NAT_SF"/>
    <property type="match status" value="1"/>
</dbReference>
<name>A0ABS8HT12_9FIRM</name>
<dbReference type="RefSeq" id="WP_229535479.1">
    <property type="nucleotide sequence ID" value="NZ_JAJHJB010000017.1"/>
</dbReference>
<organism evidence="2 3">
    <name type="scientific">Pelosinus baikalensis</name>
    <dbReference type="NCBI Taxonomy" id="2892015"/>
    <lineage>
        <taxon>Bacteria</taxon>
        <taxon>Bacillati</taxon>
        <taxon>Bacillota</taxon>
        <taxon>Negativicutes</taxon>
        <taxon>Selenomonadales</taxon>
        <taxon>Sporomusaceae</taxon>
        <taxon>Pelosinus</taxon>
    </lineage>
</organism>
<protein>
    <submittedName>
        <fullName evidence="2">GNAT family N-acetyltransferase</fullName>
    </submittedName>
</protein>
<gene>
    <name evidence="2" type="ORF">LMF89_13210</name>
</gene>
<dbReference type="EMBL" id="JAJHJB010000017">
    <property type="protein sequence ID" value="MCC5466312.1"/>
    <property type="molecule type" value="Genomic_DNA"/>
</dbReference>
<dbReference type="SUPFAM" id="SSF55729">
    <property type="entry name" value="Acyl-CoA N-acyltransferases (Nat)"/>
    <property type="match status" value="1"/>
</dbReference>
<dbReference type="PROSITE" id="PS51186">
    <property type="entry name" value="GNAT"/>
    <property type="match status" value="1"/>
</dbReference>
<sequence length="354" mass="40728">MKTVSNQLLWGYYPYNTTSPNLNFAVRTMNPAEATDVVSIIQECYGDSYFYKQYYDPAELVRANESGYLTSVVVVTDKGEIIGHMALLRTIDDPQIVEPIIAVVKPAFRNRGVLTKLAEYLYVYKDPKMFQGVIGIYIPPVTKHIFSQKQVYHHGFKDCGIWLGYLPDAEFIEISTEQSQRLTLVLTYMYIVKPKTLIIYPPQKHKNMVKNLFKNIGVARVQCRIPEKKSENDVNSQSDFRIKADKKLRQAIVKIVRYGKKIIPEISAMLSKFCSEKFVVIHLYLSLNDPLTYYLTPEFEKMGFFFAGIMPGTACKDALVLQYLNNIAIDYNKILLINNNAKEILSYIKKERNC</sequence>
<reference evidence="2" key="1">
    <citation type="submission" date="2021-11" db="EMBL/GenBank/DDBJ databases">
        <title>Description of a new species Pelosinus isolated from the bottom sediments of Lake Baikal.</title>
        <authorList>
            <person name="Zakharyuk A."/>
        </authorList>
    </citation>
    <scope>NUCLEOTIDE SEQUENCE</scope>
    <source>
        <strain evidence="2">Bkl1</strain>
    </source>
</reference>
<feature type="domain" description="N-acetyltransferase" evidence="1">
    <location>
        <begin position="24"/>
        <end position="178"/>
    </location>
</feature>
<keyword evidence="3" id="KW-1185">Reference proteome</keyword>
<accession>A0ABS8HT12</accession>
<evidence type="ECO:0000259" key="1">
    <source>
        <dbReference type="PROSITE" id="PS51186"/>
    </source>
</evidence>
<proteinExistence type="predicted"/>
<dbReference type="Proteomes" id="UP001165492">
    <property type="component" value="Unassembled WGS sequence"/>
</dbReference>
<evidence type="ECO:0000313" key="3">
    <source>
        <dbReference type="Proteomes" id="UP001165492"/>
    </source>
</evidence>
<dbReference type="InterPro" id="IPR000182">
    <property type="entry name" value="GNAT_dom"/>
</dbReference>
<dbReference type="InterPro" id="IPR016181">
    <property type="entry name" value="Acyl_CoA_acyltransferase"/>
</dbReference>